<dbReference type="FunFam" id="3.30.63.10:FF:000002">
    <property type="entry name" value="Guanylate kinase 1"/>
    <property type="match status" value="1"/>
</dbReference>
<protein>
    <recommendedName>
        <fullName evidence="2">guanylate kinase</fullName>
        <ecNumber evidence="2">2.7.4.8</ecNumber>
    </recommendedName>
</protein>
<dbReference type="Gene3D" id="3.40.50.300">
    <property type="entry name" value="P-loop containing nucleotide triphosphate hydrolases"/>
    <property type="match status" value="1"/>
</dbReference>
<dbReference type="GO" id="GO:0005829">
    <property type="term" value="C:cytosol"/>
    <property type="evidence" value="ECO:0007669"/>
    <property type="project" value="TreeGrafter"/>
</dbReference>
<dbReference type="OrthoDB" id="6334211at2759"/>
<evidence type="ECO:0000313" key="8">
    <source>
        <dbReference type="EMBL" id="KAJ1921939.1"/>
    </source>
</evidence>
<proteinExistence type="inferred from homology"/>
<keyword evidence="9" id="KW-1185">Reference proteome</keyword>
<dbReference type="Proteomes" id="UP001150538">
    <property type="component" value="Unassembled WGS sequence"/>
</dbReference>
<evidence type="ECO:0000259" key="7">
    <source>
        <dbReference type="PROSITE" id="PS50052"/>
    </source>
</evidence>
<dbReference type="InterPro" id="IPR008144">
    <property type="entry name" value="Guanylate_kin-like_dom"/>
</dbReference>
<keyword evidence="6" id="KW-0067">ATP-binding</keyword>
<dbReference type="SMART" id="SM00072">
    <property type="entry name" value="GuKc"/>
    <property type="match status" value="1"/>
</dbReference>
<evidence type="ECO:0000256" key="1">
    <source>
        <dbReference type="ARBA" id="ARBA00005790"/>
    </source>
</evidence>
<dbReference type="GO" id="GO:0005524">
    <property type="term" value="F:ATP binding"/>
    <property type="evidence" value="ECO:0007669"/>
    <property type="project" value="UniProtKB-KW"/>
</dbReference>
<dbReference type="PROSITE" id="PS50052">
    <property type="entry name" value="GUANYLATE_KINASE_2"/>
    <property type="match status" value="1"/>
</dbReference>
<dbReference type="PROSITE" id="PS00856">
    <property type="entry name" value="GUANYLATE_KINASE_1"/>
    <property type="match status" value="1"/>
</dbReference>
<evidence type="ECO:0000256" key="3">
    <source>
        <dbReference type="ARBA" id="ARBA00022679"/>
    </source>
</evidence>
<comment type="similarity">
    <text evidence="1">Belongs to the guanylate kinase family.</text>
</comment>
<dbReference type="InterPro" id="IPR020590">
    <property type="entry name" value="Guanylate_kinase_CS"/>
</dbReference>
<keyword evidence="4" id="KW-0547">Nucleotide-binding</keyword>
<sequence length="219" mass="24738">MASSLKNIIVLSGPSGAGKSTLLKRLFKDYPDTFGFSISRKCILIVRFLMDNLYKTHTTRAPRPGEQDGREYHFVSNENFEQLIKENAFIEHAKFSNNRYGTSFKAVGDVVKSNLKCILDVDMQGVKSIKNSDLKAHYVFIAPPSIKVLEERLRGRQTDSEESIQTRLKTAEAEIAYSKEPSAHDIIIINDNLEEAYKKLVNFILGDSKKETQQTTSSL</sequence>
<dbReference type="Gene3D" id="3.30.63.10">
    <property type="entry name" value="Guanylate Kinase phosphate binding domain"/>
    <property type="match status" value="1"/>
</dbReference>
<dbReference type="EC" id="2.7.4.8" evidence="2"/>
<organism evidence="8 9">
    <name type="scientific">Mycoemilia scoparia</name>
    <dbReference type="NCBI Taxonomy" id="417184"/>
    <lineage>
        <taxon>Eukaryota</taxon>
        <taxon>Fungi</taxon>
        <taxon>Fungi incertae sedis</taxon>
        <taxon>Zoopagomycota</taxon>
        <taxon>Kickxellomycotina</taxon>
        <taxon>Kickxellomycetes</taxon>
        <taxon>Kickxellales</taxon>
        <taxon>Kickxellaceae</taxon>
        <taxon>Mycoemilia</taxon>
    </lineage>
</organism>
<reference evidence="8" key="1">
    <citation type="submission" date="2022-07" db="EMBL/GenBank/DDBJ databases">
        <title>Phylogenomic reconstructions and comparative analyses of Kickxellomycotina fungi.</title>
        <authorList>
            <person name="Reynolds N.K."/>
            <person name="Stajich J.E."/>
            <person name="Barry K."/>
            <person name="Grigoriev I.V."/>
            <person name="Crous P."/>
            <person name="Smith M.E."/>
        </authorList>
    </citation>
    <scope>NUCLEOTIDE SEQUENCE</scope>
    <source>
        <strain evidence="8">NBRC 100468</strain>
    </source>
</reference>
<dbReference type="NCBIfam" id="TIGR03263">
    <property type="entry name" value="guanyl_kin"/>
    <property type="match status" value="1"/>
</dbReference>
<dbReference type="EMBL" id="JANBPU010000002">
    <property type="protein sequence ID" value="KAJ1921939.1"/>
    <property type="molecule type" value="Genomic_DNA"/>
</dbReference>
<dbReference type="GO" id="GO:0004385">
    <property type="term" value="F:GMP kinase activity"/>
    <property type="evidence" value="ECO:0007669"/>
    <property type="project" value="UniProtKB-EC"/>
</dbReference>
<evidence type="ECO:0000256" key="5">
    <source>
        <dbReference type="ARBA" id="ARBA00022777"/>
    </source>
</evidence>
<gene>
    <name evidence="8" type="primary">GUK1</name>
    <name evidence="8" type="ORF">H4219_000286</name>
</gene>
<dbReference type="PANTHER" id="PTHR23117:SF13">
    <property type="entry name" value="GUANYLATE KINASE"/>
    <property type="match status" value="1"/>
</dbReference>
<evidence type="ECO:0000313" key="9">
    <source>
        <dbReference type="Proteomes" id="UP001150538"/>
    </source>
</evidence>
<dbReference type="AlphaFoldDB" id="A0A9W8DX44"/>
<dbReference type="InterPro" id="IPR027417">
    <property type="entry name" value="P-loop_NTPase"/>
</dbReference>
<keyword evidence="5 8" id="KW-0418">Kinase</keyword>
<evidence type="ECO:0000256" key="6">
    <source>
        <dbReference type="ARBA" id="ARBA00022840"/>
    </source>
</evidence>
<dbReference type="InterPro" id="IPR017665">
    <property type="entry name" value="Guanylate_kinase"/>
</dbReference>
<comment type="caution">
    <text evidence="8">The sequence shown here is derived from an EMBL/GenBank/DDBJ whole genome shotgun (WGS) entry which is preliminary data.</text>
</comment>
<dbReference type="Pfam" id="PF00625">
    <property type="entry name" value="Guanylate_kin"/>
    <property type="match status" value="2"/>
</dbReference>
<evidence type="ECO:0000256" key="2">
    <source>
        <dbReference type="ARBA" id="ARBA00012961"/>
    </source>
</evidence>
<dbReference type="SUPFAM" id="SSF52540">
    <property type="entry name" value="P-loop containing nucleoside triphosphate hydrolases"/>
    <property type="match status" value="1"/>
</dbReference>
<feature type="domain" description="Guanylate kinase-like" evidence="7">
    <location>
        <begin position="6"/>
        <end position="205"/>
    </location>
</feature>
<dbReference type="InterPro" id="IPR008145">
    <property type="entry name" value="GK/Ca_channel_bsu"/>
</dbReference>
<name>A0A9W8DX44_9FUNG</name>
<keyword evidence="3 8" id="KW-0808">Transferase</keyword>
<dbReference type="CDD" id="cd00071">
    <property type="entry name" value="GMPK"/>
    <property type="match status" value="1"/>
</dbReference>
<dbReference type="PANTHER" id="PTHR23117">
    <property type="entry name" value="GUANYLATE KINASE-RELATED"/>
    <property type="match status" value="1"/>
</dbReference>
<evidence type="ECO:0000256" key="4">
    <source>
        <dbReference type="ARBA" id="ARBA00022741"/>
    </source>
</evidence>
<accession>A0A9W8DX44</accession>